<keyword evidence="1 5" id="KW-0489">Methyltransferase</keyword>
<dbReference type="CDD" id="cd02440">
    <property type="entry name" value="AdoMet_MTases"/>
    <property type="match status" value="1"/>
</dbReference>
<dbReference type="Proteomes" id="UP001499930">
    <property type="component" value="Unassembled WGS sequence"/>
</dbReference>
<keyword evidence="6" id="KW-1185">Reference proteome</keyword>
<proteinExistence type="predicted"/>
<protein>
    <submittedName>
        <fullName evidence="5">Class I SAM-dependent methyltransferase</fullName>
    </submittedName>
</protein>
<dbReference type="Gene3D" id="2.20.25.110">
    <property type="entry name" value="S-adenosyl-L-methionine-dependent methyltransferases"/>
    <property type="match status" value="1"/>
</dbReference>
<evidence type="ECO:0000256" key="1">
    <source>
        <dbReference type="ARBA" id="ARBA00022603"/>
    </source>
</evidence>
<dbReference type="PANTHER" id="PTHR43464">
    <property type="entry name" value="METHYLTRANSFERASE"/>
    <property type="match status" value="1"/>
</dbReference>
<evidence type="ECO:0000313" key="5">
    <source>
        <dbReference type="EMBL" id="GAA3015820.1"/>
    </source>
</evidence>
<evidence type="ECO:0000259" key="4">
    <source>
        <dbReference type="Pfam" id="PF13649"/>
    </source>
</evidence>
<dbReference type="Pfam" id="PF13649">
    <property type="entry name" value="Methyltransf_25"/>
    <property type="match status" value="1"/>
</dbReference>
<evidence type="ECO:0000256" key="3">
    <source>
        <dbReference type="ARBA" id="ARBA00022691"/>
    </source>
</evidence>
<name>A0ABP6KKX8_9ACTN</name>
<evidence type="ECO:0000256" key="2">
    <source>
        <dbReference type="ARBA" id="ARBA00022679"/>
    </source>
</evidence>
<keyword evidence="2" id="KW-0808">Transferase</keyword>
<gene>
    <name evidence="5" type="ORF">GCM10017559_44280</name>
</gene>
<organism evidence="5 6">
    <name type="scientific">Streptosporangium longisporum</name>
    <dbReference type="NCBI Taxonomy" id="46187"/>
    <lineage>
        <taxon>Bacteria</taxon>
        <taxon>Bacillati</taxon>
        <taxon>Actinomycetota</taxon>
        <taxon>Actinomycetes</taxon>
        <taxon>Streptosporangiales</taxon>
        <taxon>Streptosporangiaceae</taxon>
        <taxon>Streptosporangium</taxon>
    </lineage>
</organism>
<keyword evidence="3" id="KW-0949">S-adenosyl-L-methionine</keyword>
<accession>A0ABP6KKX8</accession>
<dbReference type="RefSeq" id="WP_344898361.1">
    <property type="nucleotide sequence ID" value="NZ_BAAAWD010000012.1"/>
</dbReference>
<evidence type="ECO:0000313" key="6">
    <source>
        <dbReference type="Proteomes" id="UP001499930"/>
    </source>
</evidence>
<sequence>MSHDTSSAWYADFFTELPNEFWRRAVPPEAAEAEADFIERHLGLRPASRILDSPCGSGRHTLALAARGHRVSGVDISAEAIGYARRAAAEAGLDVELAVADMRDVPRDGSFDAAVCMGNSFGYLDLAGAREFVAALAAAVRPGGGLVVDFNAAAESVLPGYRGEPRHMEAGGIVVTTTTGYDAARSVLLSRYHFRRGAEEFESTALHHVYTSAHLGALLTEGGFVDVGLFGGPDDAPFGIGSGRLLLTARRAAGPGPGPARA</sequence>
<dbReference type="InterPro" id="IPR029063">
    <property type="entry name" value="SAM-dependent_MTases_sf"/>
</dbReference>
<dbReference type="EMBL" id="BAAAWD010000012">
    <property type="protein sequence ID" value="GAA3015820.1"/>
    <property type="molecule type" value="Genomic_DNA"/>
</dbReference>
<dbReference type="PANTHER" id="PTHR43464:SF19">
    <property type="entry name" value="UBIQUINONE BIOSYNTHESIS O-METHYLTRANSFERASE, MITOCHONDRIAL"/>
    <property type="match status" value="1"/>
</dbReference>
<feature type="domain" description="Methyltransferase" evidence="4">
    <location>
        <begin position="50"/>
        <end position="144"/>
    </location>
</feature>
<dbReference type="Gene3D" id="3.40.50.150">
    <property type="entry name" value="Vaccinia Virus protein VP39"/>
    <property type="match status" value="1"/>
</dbReference>
<comment type="caution">
    <text evidence="5">The sequence shown here is derived from an EMBL/GenBank/DDBJ whole genome shotgun (WGS) entry which is preliminary data.</text>
</comment>
<reference evidence="6" key="1">
    <citation type="journal article" date="2019" name="Int. J. Syst. Evol. Microbiol.">
        <title>The Global Catalogue of Microorganisms (GCM) 10K type strain sequencing project: providing services to taxonomists for standard genome sequencing and annotation.</title>
        <authorList>
            <consortium name="The Broad Institute Genomics Platform"/>
            <consortium name="The Broad Institute Genome Sequencing Center for Infectious Disease"/>
            <person name="Wu L."/>
            <person name="Ma J."/>
        </authorList>
    </citation>
    <scope>NUCLEOTIDE SEQUENCE [LARGE SCALE GENOMIC DNA]</scope>
    <source>
        <strain evidence="6">JCM 3106</strain>
    </source>
</reference>
<dbReference type="GO" id="GO:0032259">
    <property type="term" value="P:methylation"/>
    <property type="evidence" value="ECO:0007669"/>
    <property type="project" value="UniProtKB-KW"/>
</dbReference>
<dbReference type="SUPFAM" id="SSF53335">
    <property type="entry name" value="S-adenosyl-L-methionine-dependent methyltransferases"/>
    <property type="match status" value="1"/>
</dbReference>
<dbReference type="InterPro" id="IPR041698">
    <property type="entry name" value="Methyltransf_25"/>
</dbReference>
<dbReference type="GO" id="GO:0008168">
    <property type="term" value="F:methyltransferase activity"/>
    <property type="evidence" value="ECO:0007669"/>
    <property type="project" value="UniProtKB-KW"/>
</dbReference>